<dbReference type="GO" id="GO:0050840">
    <property type="term" value="F:extracellular matrix binding"/>
    <property type="evidence" value="ECO:0007669"/>
    <property type="project" value="TreeGrafter"/>
</dbReference>
<dbReference type="EMBL" id="CABPRJ010001432">
    <property type="protein sequence ID" value="VVC36364.1"/>
    <property type="molecule type" value="Genomic_DNA"/>
</dbReference>
<sequence>MIQLKLFVGTLVLLVLCEYSISIEDKMRKTKKFNKNKSDGLPDHILEKILIKTMENELKINERPPENMEMTKQNPCQKKHCSAGRECKVNEIGVAECVCVSECPIETDDRRKVCSNYNETWGSDCEIYRMRCNCEEDSSKCQNPEFKHLHVEYYGACKQLPKCSDSEMSDFPRRMREWLYNIMQDLADREELGPHFTKMVKEAETNLTKRWSNAAVWKWCDLDGHPHDRAVSRHELFPIRAPLQYLEHCIAPFLNKCDTNNDHMVTLVEWGDCLEIPKDTLEEDCDYLRNELN</sequence>
<dbReference type="GO" id="GO:0005518">
    <property type="term" value="F:collagen binding"/>
    <property type="evidence" value="ECO:0007669"/>
    <property type="project" value="TreeGrafter"/>
</dbReference>
<dbReference type="SUPFAM" id="SSF100895">
    <property type="entry name" value="Kazal-type serine protease inhibitors"/>
    <property type="match status" value="1"/>
</dbReference>
<evidence type="ECO:0000256" key="5">
    <source>
        <dbReference type="ARBA" id="ARBA00023157"/>
    </source>
</evidence>
<feature type="signal peptide" evidence="7">
    <location>
        <begin position="1"/>
        <end position="22"/>
    </location>
</feature>
<protein>
    <submittedName>
        <fullName evidence="9">EF-hand domain pair,Kazal domain,SPARC/Testican, calcium-binding domain</fullName>
    </submittedName>
</protein>
<dbReference type="AlphaFoldDB" id="A0A5E4MYA6"/>
<dbReference type="InterPro" id="IPR018247">
    <property type="entry name" value="EF_Hand_1_Ca_BS"/>
</dbReference>
<proteinExistence type="predicted"/>
<dbReference type="Gene3D" id="3.30.60.30">
    <property type="match status" value="1"/>
</dbReference>
<name>A0A5E4MYA6_9HEMI</name>
<dbReference type="PROSITE" id="PS00018">
    <property type="entry name" value="EF_HAND_1"/>
    <property type="match status" value="1"/>
</dbReference>
<dbReference type="GO" id="GO:0005509">
    <property type="term" value="F:calcium ion binding"/>
    <property type="evidence" value="ECO:0007669"/>
    <property type="project" value="InterPro"/>
</dbReference>
<evidence type="ECO:0000313" key="9">
    <source>
        <dbReference type="EMBL" id="VVC36364.1"/>
    </source>
</evidence>
<keyword evidence="10" id="KW-1185">Reference proteome</keyword>
<gene>
    <name evidence="9" type="ORF">CINCED_3A021844</name>
</gene>
<dbReference type="PANTHER" id="PTHR13866">
    <property type="entry name" value="SPARC OSTEONECTIN"/>
    <property type="match status" value="1"/>
</dbReference>
<dbReference type="InterPro" id="IPR036058">
    <property type="entry name" value="Kazal_dom_sf"/>
</dbReference>
<evidence type="ECO:0000256" key="2">
    <source>
        <dbReference type="ARBA" id="ARBA00022525"/>
    </source>
</evidence>
<dbReference type="Pfam" id="PF10591">
    <property type="entry name" value="SPARC_Ca_bdg"/>
    <property type="match status" value="1"/>
</dbReference>
<dbReference type="GO" id="GO:0005615">
    <property type="term" value="C:extracellular space"/>
    <property type="evidence" value="ECO:0007669"/>
    <property type="project" value="TreeGrafter"/>
</dbReference>
<keyword evidence="6" id="KW-0325">Glycoprotein</keyword>
<dbReference type="Proteomes" id="UP000325440">
    <property type="component" value="Unassembled WGS sequence"/>
</dbReference>
<keyword evidence="5" id="KW-1015">Disulfide bond</keyword>
<dbReference type="SUPFAM" id="SSF47473">
    <property type="entry name" value="EF-hand"/>
    <property type="match status" value="1"/>
</dbReference>
<evidence type="ECO:0000313" key="10">
    <source>
        <dbReference type="Proteomes" id="UP000325440"/>
    </source>
</evidence>
<keyword evidence="2" id="KW-0964">Secreted</keyword>
<evidence type="ECO:0000256" key="1">
    <source>
        <dbReference type="ARBA" id="ARBA00004613"/>
    </source>
</evidence>
<organism evidence="9 10">
    <name type="scientific">Cinara cedri</name>
    <dbReference type="NCBI Taxonomy" id="506608"/>
    <lineage>
        <taxon>Eukaryota</taxon>
        <taxon>Metazoa</taxon>
        <taxon>Ecdysozoa</taxon>
        <taxon>Arthropoda</taxon>
        <taxon>Hexapoda</taxon>
        <taxon>Insecta</taxon>
        <taxon>Pterygota</taxon>
        <taxon>Neoptera</taxon>
        <taxon>Paraneoptera</taxon>
        <taxon>Hemiptera</taxon>
        <taxon>Sternorrhyncha</taxon>
        <taxon>Aphidomorpha</taxon>
        <taxon>Aphidoidea</taxon>
        <taxon>Aphididae</taxon>
        <taxon>Lachninae</taxon>
        <taxon>Cinara</taxon>
    </lineage>
</organism>
<dbReference type="Gene3D" id="1.10.238.10">
    <property type="entry name" value="EF-hand"/>
    <property type="match status" value="1"/>
</dbReference>
<dbReference type="InterPro" id="IPR019577">
    <property type="entry name" value="SPARC/Testican_Ca-bd-dom"/>
</dbReference>
<dbReference type="OrthoDB" id="9972865at2759"/>
<keyword evidence="4" id="KW-0106">Calcium</keyword>
<dbReference type="InterPro" id="IPR011992">
    <property type="entry name" value="EF-hand-dom_pair"/>
</dbReference>
<dbReference type="CDD" id="cd16231">
    <property type="entry name" value="EFh_SPARC_like"/>
    <property type="match status" value="1"/>
</dbReference>
<comment type="subcellular location">
    <subcellularLocation>
        <location evidence="1">Secreted</location>
    </subcellularLocation>
</comment>
<reference evidence="9 10" key="1">
    <citation type="submission" date="2019-08" db="EMBL/GenBank/DDBJ databases">
        <authorList>
            <person name="Alioto T."/>
            <person name="Alioto T."/>
            <person name="Gomez Garrido J."/>
        </authorList>
    </citation>
    <scope>NUCLEOTIDE SEQUENCE [LARGE SCALE GENOMIC DNA]</scope>
</reference>
<keyword evidence="3 7" id="KW-0732">Signal</keyword>
<evidence type="ECO:0000256" key="6">
    <source>
        <dbReference type="ARBA" id="ARBA00023180"/>
    </source>
</evidence>
<dbReference type="PANTHER" id="PTHR13866:SF14">
    <property type="entry name" value="BM-40"/>
    <property type="match status" value="1"/>
</dbReference>
<evidence type="ECO:0000256" key="7">
    <source>
        <dbReference type="SAM" id="SignalP"/>
    </source>
</evidence>
<feature type="domain" description="SPARC/Testican calcium-binding" evidence="8">
    <location>
        <begin position="161"/>
        <end position="273"/>
    </location>
</feature>
<evidence type="ECO:0000256" key="4">
    <source>
        <dbReference type="ARBA" id="ARBA00022837"/>
    </source>
</evidence>
<evidence type="ECO:0000259" key="8">
    <source>
        <dbReference type="Pfam" id="PF10591"/>
    </source>
</evidence>
<feature type="chain" id="PRO_5022930208" evidence="7">
    <location>
        <begin position="23"/>
        <end position="293"/>
    </location>
</feature>
<evidence type="ECO:0000256" key="3">
    <source>
        <dbReference type="ARBA" id="ARBA00022729"/>
    </source>
</evidence>
<accession>A0A5E4MYA6</accession>